<keyword evidence="4" id="KW-1185">Reference proteome</keyword>
<dbReference type="PROSITE" id="PS51257">
    <property type="entry name" value="PROKAR_LIPOPROTEIN"/>
    <property type="match status" value="1"/>
</dbReference>
<dbReference type="InterPro" id="IPR029058">
    <property type="entry name" value="AB_hydrolase_fold"/>
</dbReference>
<dbReference type="SUPFAM" id="SSF53474">
    <property type="entry name" value="alpha/beta-Hydrolases"/>
    <property type="match status" value="1"/>
</dbReference>
<dbReference type="InterPro" id="IPR049492">
    <property type="entry name" value="BD-FAE-like_dom"/>
</dbReference>
<evidence type="ECO:0000313" key="3">
    <source>
        <dbReference type="EMBL" id="MFL9922748.1"/>
    </source>
</evidence>
<protein>
    <submittedName>
        <fullName evidence="3">Alpha/beta hydrolase</fullName>
    </submittedName>
</protein>
<keyword evidence="1 3" id="KW-0378">Hydrolase</keyword>
<dbReference type="Proteomes" id="UP001629246">
    <property type="component" value="Unassembled WGS sequence"/>
</dbReference>
<dbReference type="Gene3D" id="3.40.50.1820">
    <property type="entry name" value="alpha/beta hydrolase"/>
    <property type="match status" value="1"/>
</dbReference>
<dbReference type="InterPro" id="IPR050300">
    <property type="entry name" value="GDXG_lipolytic_enzyme"/>
</dbReference>
<evidence type="ECO:0000259" key="2">
    <source>
        <dbReference type="Pfam" id="PF20434"/>
    </source>
</evidence>
<dbReference type="Pfam" id="PF20434">
    <property type="entry name" value="BD-FAE"/>
    <property type="match status" value="1"/>
</dbReference>
<name>A0ABW9A2B4_9BURK</name>
<dbReference type="PANTHER" id="PTHR48081">
    <property type="entry name" value="AB HYDROLASE SUPERFAMILY PROTEIN C4A8.06C"/>
    <property type="match status" value="1"/>
</dbReference>
<dbReference type="GO" id="GO:0016787">
    <property type="term" value="F:hydrolase activity"/>
    <property type="evidence" value="ECO:0007669"/>
    <property type="project" value="UniProtKB-KW"/>
</dbReference>
<dbReference type="EMBL" id="JAQQFM010000001">
    <property type="protein sequence ID" value="MFL9922748.1"/>
    <property type="molecule type" value="Genomic_DNA"/>
</dbReference>
<proteinExistence type="predicted"/>
<accession>A0ABW9A2B4</accession>
<comment type="caution">
    <text evidence="3">The sequence shown here is derived from an EMBL/GenBank/DDBJ whole genome shotgun (WGS) entry which is preliminary data.</text>
</comment>
<dbReference type="RefSeq" id="WP_408153730.1">
    <property type="nucleotide sequence ID" value="NZ_JAQQFM010000001.1"/>
</dbReference>
<gene>
    <name evidence="3" type="ORF">PQR62_00630</name>
</gene>
<reference evidence="3 4" key="1">
    <citation type="journal article" date="2024" name="Chem. Sci.">
        <title>Discovery of megapolipeptins by genome mining of a Burkholderiales bacteria collection.</title>
        <authorList>
            <person name="Paulo B.S."/>
            <person name="Recchia M.J.J."/>
            <person name="Lee S."/>
            <person name="Fergusson C.H."/>
            <person name="Romanowski S.B."/>
            <person name="Hernandez A."/>
            <person name="Krull N."/>
            <person name="Liu D.Y."/>
            <person name="Cavanagh H."/>
            <person name="Bos A."/>
            <person name="Gray C.A."/>
            <person name="Murphy B.T."/>
            <person name="Linington R.G."/>
            <person name="Eustaquio A.S."/>
        </authorList>
    </citation>
    <scope>NUCLEOTIDE SEQUENCE [LARGE SCALE GENOMIC DNA]</scope>
    <source>
        <strain evidence="3 4">RL21-008-BIB-A</strain>
    </source>
</reference>
<sequence>MSIFGKLLMAFGLLVLVLGGLIACSPLSALNAVTPDSGYNKTAGIAYGANPRQQLDIYVPQADSAAAQTNKAGKPVVVFFYGGSWNSGSRKDYAFVGDALSSRGFIAVLPDYRVYPEVRYPEFVKDSAQAVAWTLQHIKEYGGDLSRVFVMGHSAGAYNAAMVALDPRWLKEAGAAPQQLRGWIGLAGPYDFLPIENPDVKPVFWFPDSPPDSQPVNHVSDAGNGGLPALLIASHKDKLVEAPRNTGGLANLLRQHQVPVQEVYFDNTSHASLVVSLSRPFRHLAPTLDQVAGFIENPPQK</sequence>
<feature type="domain" description="BD-FAE-like" evidence="2">
    <location>
        <begin position="55"/>
        <end position="168"/>
    </location>
</feature>
<evidence type="ECO:0000256" key="1">
    <source>
        <dbReference type="ARBA" id="ARBA00022801"/>
    </source>
</evidence>
<organism evidence="3 4">
    <name type="scientific">Herbaspirillum lusitanum</name>
    <dbReference type="NCBI Taxonomy" id="213312"/>
    <lineage>
        <taxon>Bacteria</taxon>
        <taxon>Pseudomonadati</taxon>
        <taxon>Pseudomonadota</taxon>
        <taxon>Betaproteobacteria</taxon>
        <taxon>Burkholderiales</taxon>
        <taxon>Oxalobacteraceae</taxon>
        <taxon>Herbaspirillum</taxon>
    </lineage>
</organism>
<evidence type="ECO:0000313" key="4">
    <source>
        <dbReference type="Proteomes" id="UP001629246"/>
    </source>
</evidence>
<dbReference type="PANTHER" id="PTHR48081:SF9">
    <property type="entry name" value="CARBOXYLESTERASE"/>
    <property type="match status" value="1"/>
</dbReference>